<dbReference type="InterPro" id="IPR036879">
    <property type="entry name" value="TF_MADSbox_sf"/>
</dbReference>
<comment type="subcellular location">
    <subcellularLocation>
        <location evidence="1">Nucleus</location>
    </subcellularLocation>
</comment>
<dbReference type="EMBL" id="JAGGNH010000004">
    <property type="protein sequence ID" value="KAJ0975975.1"/>
    <property type="molecule type" value="Genomic_DNA"/>
</dbReference>
<dbReference type="InterPro" id="IPR050142">
    <property type="entry name" value="MADS-box/MEF2_TF"/>
</dbReference>
<feature type="transmembrane region" description="Helical" evidence="6">
    <location>
        <begin position="61"/>
        <end position="78"/>
    </location>
</feature>
<gene>
    <name evidence="8" type="ORF">J5N97_017940</name>
</gene>
<dbReference type="PROSITE" id="PS50066">
    <property type="entry name" value="MADS_BOX_2"/>
    <property type="match status" value="1"/>
</dbReference>
<dbReference type="Pfam" id="PF00319">
    <property type="entry name" value="SRF-TF"/>
    <property type="match status" value="1"/>
</dbReference>
<dbReference type="Proteomes" id="UP001085076">
    <property type="component" value="Miscellaneous, Linkage group lg04"/>
</dbReference>
<dbReference type="InterPro" id="IPR002100">
    <property type="entry name" value="TF_MADSbox"/>
</dbReference>
<evidence type="ECO:0000256" key="3">
    <source>
        <dbReference type="ARBA" id="ARBA00023125"/>
    </source>
</evidence>
<keyword evidence="6" id="KW-0472">Membrane</keyword>
<feature type="transmembrane region" description="Helical" evidence="6">
    <location>
        <begin position="85"/>
        <end position="102"/>
    </location>
</feature>
<evidence type="ECO:0000256" key="1">
    <source>
        <dbReference type="ARBA" id="ARBA00004123"/>
    </source>
</evidence>
<keyword evidence="9" id="KW-1185">Reference proteome</keyword>
<dbReference type="InterPro" id="IPR033896">
    <property type="entry name" value="MEF2-like_N"/>
</dbReference>
<keyword evidence="6" id="KW-1133">Transmembrane helix</keyword>
<keyword evidence="5" id="KW-0539">Nucleus</keyword>
<organism evidence="8 9">
    <name type="scientific">Dioscorea zingiberensis</name>
    <dbReference type="NCBI Taxonomy" id="325984"/>
    <lineage>
        <taxon>Eukaryota</taxon>
        <taxon>Viridiplantae</taxon>
        <taxon>Streptophyta</taxon>
        <taxon>Embryophyta</taxon>
        <taxon>Tracheophyta</taxon>
        <taxon>Spermatophyta</taxon>
        <taxon>Magnoliopsida</taxon>
        <taxon>Liliopsida</taxon>
        <taxon>Dioscoreales</taxon>
        <taxon>Dioscoreaceae</taxon>
        <taxon>Dioscorea</taxon>
    </lineage>
</organism>
<reference evidence="8" key="2">
    <citation type="journal article" date="2022" name="Hortic Res">
        <title>The genome of Dioscorea zingiberensis sheds light on the biosynthesis, origin and evolution of the medicinally important diosgenin saponins.</title>
        <authorList>
            <person name="Li Y."/>
            <person name="Tan C."/>
            <person name="Li Z."/>
            <person name="Guo J."/>
            <person name="Li S."/>
            <person name="Chen X."/>
            <person name="Wang C."/>
            <person name="Dai X."/>
            <person name="Yang H."/>
            <person name="Song W."/>
            <person name="Hou L."/>
            <person name="Xu J."/>
            <person name="Tong Z."/>
            <person name="Xu A."/>
            <person name="Yuan X."/>
            <person name="Wang W."/>
            <person name="Yang Q."/>
            <person name="Chen L."/>
            <person name="Sun Z."/>
            <person name="Wang K."/>
            <person name="Pan B."/>
            <person name="Chen J."/>
            <person name="Bao Y."/>
            <person name="Liu F."/>
            <person name="Qi X."/>
            <person name="Gang D.R."/>
            <person name="Wen J."/>
            <person name="Li J."/>
        </authorList>
    </citation>
    <scope>NUCLEOTIDE SEQUENCE</scope>
    <source>
        <strain evidence="8">Dzin_1.0</strain>
    </source>
</reference>
<sequence length="105" mass="12308">MAREKIKIRKIDNKTARQVTFSKRRRGLFKKAQELAILCDAELALIVFSAAGKLFEYASSRYTLVCLSCVCVWFLSYVVHHVLEFLSFFFYLFGLFKVLYFLPFS</sequence>
<evidence type="ECO:0000256" key="5">
    <source>
        <dbReference type="ARBA" id="ARBA00023242"/>
    </source>
</evidence>
<keyword evidence="3" id="KW-0238">DNA-binding</keyword>
<name>A0A9D5HGU3_9LILI</name>
<dbReference type="GO" id="GO:0045944">
    <property type="term" value="P:positive regulation of transcription by RNA polymerase II"/>
    <property type="evidence" value="ECO:0007669"/>
    <property type="project" value="InterPro"/>
</dbReference>
<dbReference type="SUPFAM" id="SSF55455">
    <property type="entry name" value="SRF-like"/>
    <property type="match status" value="1"/>
</dbReference>
<dbReference type="Gene3D" id="3.40.1810.10">
    <property type="entry name" value="Transcription factor, MADS-box"/>
    <property type="match status" value="1"/>
</dbReference>
<dbReference type="SMART" id="SM00432">
    <property type="entry name" value="MADS"/>
    <property type="match status" value="1"/>
</dbReference>
<dbReference type="CDD" id="cd00265">
    <property type="entry name" value="MADS_MEF2_like"/>
    <property type="match status" value="1"/>
</dbReference>
<evidence type="ECO:0000256" key="6">
    <source>
        <dbReference type="SAM" id="Phobius"/>
    </source>
</evidence>
<dbReference type="PROSITE" id="PS00350">
    <property type="entry name" value="MADS_BOX_1"/>
    <property type="match status" value="1"/>
</dbReference>
<dbReference type="GO" id="GO:0000977">
    <property type="term" value="F:RNA polymerase II transcription regulatory region sequence-specific DNA binding"/>
    <property type="evidence" value="ECO:0007669"/>
    <property type="project" value="InterPro"/>
</dbReference>
<dbReference type="AlphaFoldDB" id="A0A9D5HGU3"/>
<keyword evidence="4" id="KW-0804">Transcription</keyword>
<evidence type="ECO:0000256" key="2">
    <source>
        <dbReference type="ARBA" id="ARBA00023015"/>
    </source>
</evidence>
<accession>A0A9D5HGU3</accession>
<evidence type="ECO:0000313" key="8">
    <source>
        <dbReference type="EMBL" id="KAJ0975975.1"/>
    </source>
</evidence>
<dbReference type="PRINTS" id="PR00404">
    <property type="entry name" value="MADSDOMAIN"/>
</dbReference>
<evidence type="ECO:0000256" key="4">
    <source>
        <dbReference type="ARBA" id="ARBA00023163"/>
    </source>
</evidence>
<protein>
    <recommendedName>
        <fullName evidence="7">MADS-box domain-containing protein</fullName>
    </recommendedName>
</protein>
<proteinExistence type="predicted"/>
<dbReference type="GO" id="GO:0046983">
    <property type="term" value="F:protein dimerization activity"/>
    <property type="evidence" value="ECO:0007669"/>
    <property type="project" value="InterPro"/>
</dbReference>
<evidence type="ECO:0000313" key="9">
    <source>
        <dbReference type="Proteomes" id="UP001085076"/>
    </source>
</evidence>
<keyword evidence="6" id="KW-0812">Transmembrane</keyword>
<evidence type="ECO:0000259" key="7">
    <source>
        <dbReference type="PROSITE" id="PS50066"/>
    </source>
</evidence>
<dbReference type="GO" id="GO:0005634">
    <property type="term" value="C:nucleus"/>
    <property type="evidence" value="ECO:0007669"/>
    <property type="project" value="UniProtKB-SubCell"/>
</dbReference>
<reference evidence="8" key="1">
    <citation type="submission" date="2021-03" db="EMBL/GenBank/DDBJ databases">
        <authorList>
            <person name="Li Z."/>
            <person name="Yang C."/>
        </authorList>
    </citation>
    <scope>NUCLEOTIDE SEQUENCE</scope>
    <source>
        <strain evidence="8">Dzin_1.0</strain>
        <tissue evidence="8">Leaf</tissue>
    </source>
</reference>
<dbReference type="OrthoDB" id="1933443at2759"/>
<feature type="domain" description="MADS-box" evidence="7">
    <location>
        <begin position="1"/>
        <end position="61"/>
    </location>
</feature>
<comment type="caution">
    <text evidence="8">The sequence shown here is derived from an EMBL/GenBank/DDBJ whole genome shotgun (WGS) entry which is preliminary data.</text>
</comment>
<dbReference type="PANTHER" id="PTHR48019">
    <property type="entry name" value="SERUM RESPONSE FACTOR HOMOLOG"/>
    <property type="match status" value="1"/>
</dbReference>
<keyword evidence="2" id="KW-0805">Transcription regulation</keyword>